<protein>
    <submittedName>
        <fullName evidence="1">Uncharacterized protein</fullName>
    </submittedName>
</protein>
<dbReference type="EMBL" id="JN885991">
    <property type="protein sequence ID" value="AEX61447.1"/>
    <property type="molecule type" value="Genomic_DNA"/>
</dbReference>
<gene>
    <name evidence="1" type="ORF">c7_L381</name>
</gene>
<reference evidence="1" key="1">
    <citation type="submission" date="2011-10" db="EMBL/GenBank/DDBJ databases">
        <title>Provirophages and transpovirons: unique mobilome of giant viruses.</title>
        <authorList>
            <person name="Desnues C."/>
            <person name="LaScola B."/>
            <person name="Yutin N."/>
            <person name="Fournous G."/>
            <person name="Koonin E."/>
            <person name="Raoult D."/>
        </authorList>
    </citation>
    <scope>NUCLEOTIDE SEQUENCE</scope>
    <source>
        <strain evidence="1">Mv13-c7</strain>
    </source>
</reference>
<proteinExistence type="predicted"/>
<sequence length="22" mass="2626">MKTCPFDYCSLKKPIVRIELIK</sequence>
<accession>H2EAM4</accession>
<organism evidence="1">
    <name type="scientific">Megavirus courdo7</name>
    <dbReference type="NCBI Taxonomy" id="1128135"/>
    <lineage>
        <taxon>Viruses</taxon>
        <taxon>Varidnaviria</taxon>
        <taxon>Bamfordvirae</taxon>
        <taxon>Nucleocytoviricota</taxon>
        <taxon>Megaviricetes</taxon>
        <taxon>Imitervirales</taxon>
        <taxon>Mimiviridae</taxon>
        <taxon>Megamimivirinae</taxon>
        <taxon>Megavirus</taxon>
    </lineage>
</organism>
<name>H2EAM4_9VIRU</name>
<evidence type="ECO:0000313" key="1">
    <source>
        <dbReference type="EMBL" id="AEX61447.1"/>
    </source>
</evidence>